<gene>
    <name evidence="2" type="ORF">ACFSCT_08955</name>
</gene>
<dbReference type="InterPro" id="IPR004360">
    <property type="entry name" value="Glyas_Fos-R_dOase_dom"/>
</dbReference>
<dbReference type="EMBL" id="JBHUEN010000021">
    <property type="protein sequence ID" value="MFD1881842.1"/>
    <property type="molecule type" value="Genomic_DNA"/>
</dbReference>
<evidence type="ECO:0000313" key="3">
    <source>
        <dbReference type="Proteomes" id="UP001597213"/>
    </source>
</evidence>
<dbReference type="SUPFAM" id="SSF54593">
    <property type="entry name" value="Glyoxalase/Bleomycin resistance protein/Dihydroxybiphenyl dioxygenase"/>
    <property type="match status" value="1"/>
</dbReference>
<organism evidence="2 3">
    <name type="scientific">Paracoccus pacificus</name>
    <dbReference type="NCBI Taxonomy" id="1463598"/>
    <lineage>
        <taxon>Bacteria</taxon>
        <taxon>Pseudomonadati</taxon>
        <taxon>Pseudomonadota</taxon>
        <taxon>Alphaproteobacteria</taxon>
        <taxon>Rhodobacterales</taxon>
        <taxon>Paracoccaceae</taxon>
        <taxon>Paracoccus</taxon>
    </lineage>
</organism>
<dbReference type="InterPro" id="IPR052537">
    <property type="entry name" value="Extradiol_RC_dioxygenase"/>
</dbReference>
<proteinExistence type="predicted"/>
<dbReference type="Gene3D" id="3.10.180.10">
    <property type="entry name" value="2,3-Dihydroxybiphenyl 1,2-Dioxygenase, domain 1"/>
    <property type="match status" value="2"/>
</dbReference>
<evidence type="ECO:0000313" key="2">
    <source>
        <dbReference type="EMBL" id="MFD1881842.1"/>
    </source>
</evidence>
<dbReference type="RefSeq" id="WP_379142031.1">
    <property type="nucleotide sequence ID" value="NZ_JBHUEN010000021.1"/>
</dbReference>
<accession>A0ABW4R6F1</accession>
<dbReference type="PROSITE" id="PS51819">
    <property type="entry name" value="VOC"/>
    <property type="match status" value="2"/>
</dbReference>
<name>A0ABW4R6F1_9RHOB</name>
<dbReference type="InterPro" id="IPR029068">
    <property type="entry name" value="Glyas_Bleomycin-R_OHBP_Dase"/>
</dbReference>
<evidence type="ECO:0000259" key="1">
    <source>
        <dbReference type="PROSITE" id="PS51819"/>
    </source>
</evidence>
<feature type="domain" description="VOC" evidence="1">
    <location>
        <begin position="5"/>
        <end position="129"/>
    </location>
</feature>
<dbReference type="Proteomes" id="UP001597213">
    <property type="component" value="Unassembled WGS sequence"/>
</dbReference>
<comment type="caution">
    <text evidence="2">The sequence shown here is derived from an EMBL/GenBank/DDBJ whole genome shotgun (WGS) entry which is preliminary data.</text>
</comment>
<dbReference type="Pfam" id="PF00903">
    <property type="entry name" value="Glyoxalase"/>
    <property type="match status" value="2"/>
</dbReference>
<keyword evidence="3" id="KW-1185">Reference proteome</keyword>
<sequence>MELTGFHHLTAITADARANKRFMTEVLGLRLVKRSVNQDDPSAYHLFFADGRGRPGTDITFFTWPVGRERRGTNAITRTGLVVPAGSLDYWIWRLADEWLPRSARRIVDGHSSVDFEDIEGQRYRLVEADAAATGPTWEYSPIPAAYQIIGLGPITLSVPDIAPTRALFCDILNMQPAGSYADPDDIGRTEVFRMGGGGLDARLHVTAEAGSPVAHQGAGAVHHLAFRTPDAERLAEWKAWIESYGIRVSDIIDRHYFRSIYFRDPSGIQLEIATDGPGFEVDEPAENMGEKLILPPWLESRRDEIVGALPVID</sequence>
<protein>
    <submittedName>
        <fullName evidence="2">VOC family protein</fullName>
    </submittedName>
</protein>
<dbReference type="InterPro" id="IPR037523">
    <property type="entry name" value="VOC_core"/>
</dbReference>
<dbReference type="PANTHER" id="PTHR36110">
    <property type="entry name" value="RING-CLEAVING DIOXYGENASE MHQE-RELATED"/>
    <property type="match status" value="1"/>
</dbReference>
<reference evidence="3" key="1">
    <citation type="journal article" date="2019" name="Int. J. Syst. Evol. Microbiol.">
        <title>The Global Catalogue of Microorganisms (GCM) 10K type strain sequencing project: providing services to taxonomists for standard genome sequencing and annotation.</title>
        <authorList>
            <consortium name="The Broad Institute Genomics Platform"/>
            <consortium name="The Broad Institute Genome Sequencing Center for Infectious Disease"/>
            <person name="Wu L."/>
            <person name="Ma J."/>
        </authorList>
    </citation>
    <scope>NUCLEOTIDE SEQUENCE [LARGE SCALE GENOMIC DNA]</scope>
    <source>
        <strain evidence="3">CCUG 56029</strain>
    </source>
</reference>
<dbReference type="PANTHER" id="PTHR36110:SF4">
    <property type="entry name" value="RING-CLEAVING DIOXYGENASE MHQA-RELATED"/>
    <property type="match status" value="1"/>
</dbReference>
<feature type="domain" description="VOC" evidence="1">
    <location>
        <begin position="151"/>
        <end position="276"/>
    </location>
</feature>